<protein>
    <recommendedName>
        <fullName evidence="2">DUF7918 domain-containing protein</fullName>
    </recommendedName>
</protein>
<dbReference type="PANTHER" id="PTHR36223">
    <property type="entry name" value="BETA-LACTAMASE-TYPE TRANSPEPTIDASE FOLD DOMAIN CONTAINING PROTEIN"/>
    <property type="match status" value="1"/>
</dbReference>
<dbReference type="InterPro" id="IPR057678">
    <property type="entry name" value="DUF7918"/>
</dbReference>
<dbReference type="Proteomes" id="UP000736335">
    <property type="component" value="Unassembled WGS sequence"/>
</dbReference>
<feature type="domain" description="DUF7918" evidence="2">
    <location>
        <begin position="12"/>
        <end position="214"/>
    </location>
</feature>
<evidence type="ECO:0000259" key="2">
    <source>
        <dbReference type="Pfam" id="PF25534"/>
    </source>
</evidence>
<sequence>MVLRLHGYGAWVESDGKPLEEYAVEIKGNVISCYICSEEGKEFALNFDDDGSHLRQFPAPFETYGRVVKIKMDGPDVDCLWGEFMGELKSRGMRVGDILRPYVFAPIDTTDDDDVATRDDPNIEHIGTIQVELMRAARIGPGVIGYQRGPGPSAGPIHERSKKAGSHRVAFGEAVYKPQNPVRVHYIDQNPLLIFRFLYRKRDILKAQGILPQSPSPPPPPVNLPGPSVKDKGLRNKGKGVKRERDEDGDGGLIEVFSDNEDIETLQDELKRIQDRIARKKAKKPVKREPADDIIDLT</sequence>
<evidence type="ECO:0000256" key="1">
    <source>
        <dbReference type="SAM" id="MobiDB-lite"/>
    </source>
</evidence>
<evidence type="ECO:0000313" key="3">
    <source>
        <dbReference type="EMBL" id="KAF9792069.1"/>
    </source>
</evidence>
<evidence type="ECO:0000313" key="4">
    <source>
        <dbReference type="Proteomes" id="UP000736335"/>
    </source>
</evidence>
<comment type="caution">
    <text evidence="3">The sequence shown here is derived from an EMBL/GenBank/DDBJ whole genome shotgun (WGS) entry which is preliminary data.</text>
</comment>
<dbReference type="Pfam" id="PF25534">
    <property type="entry name" value="DUF7918"/>
    <property type="match status" value="1"/>
</dbReference>
<gene>
    <name evidence="3" type="ORF">BJ322DRAFT_1026940</name>
</gene>
<organism evidence="3 4">
    <name type="scientific">Thelephora terrestris</name>
    <dbReference type="NCBI Taxonomy" id="56493"/>
    <lineage>
        <taxon>Eukaryota</taxon>
        <taxon>Fungi</taxon>
        <taxon>Dikarya</taxon>
        <taxon>Basidiomycota</taxon>
        <taxon>Agaricomycotina</taxon>
        <taxon>Agaricomycetes</taxon>
        <taxon>Thelephorales</taxon>
        <taxon>Thelephoraceae</taxon>
        <taxon>Thelephora</taxon>
    </lineage>
</organism>
<reference evidence="3" key="2">
    <citation type="submission" date="2020-11" db="EMBL/GenBank/DDBJ databases">
        <authorList>
            <consortium name="DOE Joint Genome Institute"/>
            <person name="Kuo A."/>
            <person name="Miyauchi S."/>
            <person name="Kiss E."/>
            <person name="Drula E."/>
            <person name="Kohler A."/>
            <person name="Sanchez-Garcia M."/>
            <person name="Andreopoulos B."/>
            <person name="Barry K.W."/>
            <person name="Bonito G."/>
            <person name="Buee M."/>
            <person name="Carver A."/>
            <person name="Chen C."/>
            <person name="Cichocki N."/>
            <person name="Clum A."/>
            <person name="Culley D."/>
            <person name="Crous P.W."/>
            <person name="Fauchery L."/>
            <person name="Girlanda M."/>
            <person name="Hayes R."/>
            <person name="Keri Z."/>
            <person name="Labutti K."/>
            <person name="Lipzen A."/>
            <person name="Lombard V."/>
            <person name="Magnuson J."/>
            <person name="Maillard F."/>
            <person name="Morin E."/>
            <person name="Murat C."/>
            <person name="Nolan M."/>
            <person name="Ohm R."/>
            <person name="Pangilinan J."/>
            <person name="Pereira M."/>
            <person name="Perotto S."/>
            <person name="Peter M."/>
            <person name="Riley R."/>
            <person name="Sitrit Y."/>
            <person name="Stielow B."/>
            <person name="Szollosi G."/>
            <person name="Zifcakova L."/>
            <person name="Stursova M."/>
            <person name="Spatafora J.W."/>
            <person name="Tedersoo L."/>
            <person name="Vaario L.-M."/>
            <person name="Yamada A."/>
            <person name="Yan M."/>
            <person name="Wang P."/>
            <person name="Xu J."/>
            <person name="Bruns T."/>
            <person name="Baldrian P."/>
            <person name="Vilgalys R."/>
            <person name="Henrissat B."/>
            <person name="Grigoriev I.V."/>
            <person name="Hibbett D."/>
            <person name="Nagy L.G."/>
            <person name="Martin F.M."/>
        </authorList>
    </citation>
    <scope>NUCLEOTIDE SEQUENCE</scope>
    <source>
        <strain evidence="3">UH-Tt-Lm1</strain>
    </source>
</reference>
<proteinExistence type="predicted"/>
<feature type="region of interest" description="Disordered" evidence="1">
    <location>
        <begin position="277"/>
        <end position="298"/>
    </location>
</feature>
<dbReference type="OrthoDB" id="3364132at2759"/>
<dbReference type="AlphaFoldDB" id="A0A9P6HNV8"/>
<feature type="region of interest" description="Disordered" evidence="1">
    <location>
        <begin position="209"/>
        <end position="256"/>
    </location>
</feature>
<accession>A0A9P6HNV8</accession>
<dbReference type="EMBL" id="WIUZ02000001">
    <property type="protein sequence ID" value="KAF9792069.1"/>
    <property type="molecule type" value="Genomic_DNA"/>
</dbReference>
<keyword evidence="4" id="KW-1185">Reference proteome</keyword>
<reference evidence="3" key="1">
    <citation type="journal article" date="2020" name="Nat. Commun.">
        <title>Large-scale genome sequencing of mycorrhizal fungi provides insights into the early evolution of symbiotic traits.</title>
        <authorList>
            <person name="Miyauchi S."/>
            <person name="Kiss E."/>
            <person name="Kuo A."/>
            <person name="Drula E."/>
            <person name="Kohler A."/>
            <person name="Sanchez-Garcia M."/>
            <person name="Morin E."/>
            <person name="Andreopoulos B."/>
            <person name="Barry K.W."/>
            <person name="Bonito G."/>
            <person name="Buee M."/>
            <person name="Carver A."/>
            <person name="Chen C."/>
            <person name="Cichocki N."/>
            <person name="Clum A."/>
            <person name="Culley D."/>
            <person name="Crous P.W."/>
            <person name="Fauchery L."/>
            <person name="Girlanda M."/>
            <person name="Hayes R.D."/>
            <person name="Keri Z."/>
            <person name="LaButti K."/>
            <person name="Lipzen A."/>
            <person name="Lombard V."/>
            <person name="Magnuson J."/>
            <person name="Maillard F."/>
            <person name="Murat C."/>
            <person name="Nolan M."/>
            <person name="Ohm R.A."/>
            <person name="Pangilinan J."/>
            <person name="Pereira M.F."/>
            <person name="Perotto S."/>
            <person name="Peter M."/>
            <person name="Pfister S."/>
            <person name="Riley R."/>
            <person name="Sitrit Y."/>
            <person name="Stielow J.B."/>
            <person name="Szollosi G."/>
            <person name="Zifcakova L."/>
            <person name="Stursova M."/>
            <person name="Spatafora J.W."/>
            <person name="Tedersoo L."/>
            <person name="Vaario L.M."/>
            <person name="Yamada A."/>
            <person name="Yan M."/>
            <person name="Wang P."/>
            <person name="Xu J."/>
            <person name="Bruns T."/>
            <person name="Baldrian P."/>
            <person name="Vilgalys R."/>
            <person name="Dunand C."/>
            <person name="Henrissat B."/>
            <person name="Grigoriev I.V."/>
            <person name="Hibbett D."/>
            <person name="Nagy L.G."/>
            <person name="Martin F.M."/>
        </authorList>
    </citation>
    <scope>NUCLEOTIDE SEQUENCE</scope>
    <source>
        <strain evidence="3">UH-Tt-Lm1</strain>
    </source>
</reference>
<dbReference type="PANTHER" id="PTHR36223:SF1">
    <property type="entry name" value="TRANSCRIPTION ELONGATION FACTOR EAF N-TERMINAL DOMAIN-CONTAINING PROTEIN"/>
    <property type="match status" value="1"/>
</dbReference>
<feature type="compositionally biased region" description="Pro residues" evidence="1">
    <location>
        <begin position="214"/>
        <end position="224"/>
    </location>
</feature>
<name>A0A9P6HNV8_9AGAM</name>